<keyword evidence="6" id="KW-1185">Reference proteome</keyword>
<reference evidence="5" key="2">
    <citation type="submission" date="2019-01" db="EMBL/GenBank/DDBJ databases">
        <authorList>
            <person name="Graves T."/>
            <person name="Eichler E.E."/>
            <person name="Wilson R.K."/>
        </authorList>
    </citation>
    <scope>NUCLEOTIDE SEQUENCE [LARGE SCALE GENOMIC DNA]</scope>
    <source>
        <strain evidence="5">17573</strain>
    </source>
</reference>
<comment type="similarity">
    <text evidence="1">Belongs to the CCDC25 family.</text>
</comment>
<dbReference type="InterPro" id="IPR039730">
    <property type="entry name" value="Jlp2/Ccd25"/>
</dbReference>
<dbReference type="Pfam" id="PF05670">
    <property type="entry name" value="NFACT-R_1"/>
    <property type="match status" value="1"/>
</dbReference>
<accession>A0A5F7ZCN3</accession>
<dbReference type="PANTHER" id="PTHR13049">
    <property type="entry name" value="DUF814-RELATED"/>
    <property type="match status" value="1"/>
</dbReference>
<dbReference type="VEuPathDB" id="HostDB:ENSMMUG00000059271"/>
<evidence type="ECO:0000256" key="1">
    <source>
        <dbReference type="ARBA" id="ARBA00008998"/>
    </source>
</evidence>
<proteinExistence type="inferred from homology"/>
<evidence type="ECO:0000256" key="2">
    <source>
        <dbReference type="ARBA" id="ARBA00016700"/>
    </source>
</evidence>
<organism evidence="5 6">
    <name type="scientific">Macaca mulatta</name>
    <name type="common">Rhesus macaque</name>
    <dbReference type="NCBI Taxonomy" id="9544"/>
    <lineage>
        <taxon>Eukaryota</taxon>
        <taxon>Metazoa</taxon>
        <taxon>Chordata</taxon>
        <taxon>Craniata</taxon>
        <taxon>Vertebrata</taxon>
        <taxon>Euteleostomi</taxon>
        <taxon>Mammalia</taxon>
        <taxon>Eutheria</taxon>
        <taxon>Euarchontoglires</taxon>
        <taxon>Primates</taxon>
        <taxon>Haplorrhini</taxon>
        <taxon>Catarrhini</taxon>
        <taxon>Cercopithecidae</taxon>
        <taxon>Cercopithecinae</taxon>
        <taxon>Macaca</taxon>
    </lineage>
</organism>
<dbReference type="GeneTree" id="ENSGT00390000004380"/>
<reference evidence="6" key="1">
    <citation type="journal article" date="2007" name="Science">
        <title>Evolutionary and biomedical insights from the rhesus macaque genome.</title>
        <authorList>
            <person name="Gibbs R.A."/>
            <person name="Rogers J."/>
            <person name="Katze M.G."/>
            <person name="Bumgarner R."/>
            <person name="Weinstock G.M."/>
            <person name="Mardis E.R."/>
            <person name="Remington K.A."/>
            <person name="Strausberg R.L."/>
            <person name="Venter J.C."/>
            <person name="Wilson R.K."/>
            <person name="Batzer M.A."/>
            <person name="Bustamante C.D."/>
            <person name="Eichler E.E."/>
            <person name="Hahn M.W."/>
            <person name="Hardison R.C."/>
            <person name="Makova K.D."/>
            <person name="Miller W."/>
            <person name="Milosavljevic A."/>
            <person name="Palermo R.E."/>
            <person name="Siepel A."/>
            <person name="Sikela J.M."/>
            <person name="Attaway T."/>
            <person name="Bell S."/>
            <person name="Bernard K.E."/>
            <person name="Buhay C.J."/>
            <person name="Chandrabose M.N."/>
            <person name="Dao M."/>
            <person name="Davis C."/>
            <person name="Delehaunty K.D."/>
            <person name="Ding Y."/>
            <person name="Dinh H.H."/>
            <person name="Dugan-Rocha S."/>
            <person name="Fulton L.A."/>
            <person name="Gabisi R.A."/>
            <person name="Garner T.T."/>
            <person name="Godfrey J."/>
            <person name="Hawes A.C."/>
            <person name="Hernandez J."/>
            <person name="Hines S."/>
            <person name="Holder M."/>
            <person name="Hume J."/>
            <person name="Jhangiani S.N."/>
            <person name="Joshi V."/>
            <person name="Khan Z.M."/>
            <person name="Kirkness E.F."/>
            <person name="Cree A."/>
            <person name="Fowler R.G."/>
            <person name="Lee S."/>
            <person name="Lewis L.R."/>
            <person name="Li Z."/>
            <person name="Liu Y.-S."/>
            <person name="Moore S.M."/>
            <person name="Muzny D."/>
            <person name="Nazareth L.V."/>
            <person name="Ngo D.N."/>
            <person name="Okwuonu G.O."/>
            <person name="Pai G."/>
            <person name="Parker D."/>
            <person name="Paul H.A."/>
            <person name="Pfannkoch C."/>
            <person name="Pohl C.S."/>
            <person name="Rogers Y.-H.C."/>
            <person name="Ruiz S.J."/>
            <person name="Sabo A."/>
            <person name="Santibanez J."/>
            <person name="Schneider B.W."/>
            <person name="Smith S.M."/>
            <person name="Sodergren E."/>
            <person name="Svatek A.F."/>
            <person name="Utterback T.R."/>
            <person name="Vattathil S."/>
            <person name="Warren W."/>
            <person name="White C.S."/>
            <person name="Chinwalla A.T."/>
            <person name="Feng Y."/>
            <person name="Halpern A.L."/>
            <person name="Hillier L.W."/>
            <person name="Huang X."/>
            <person name="Minx P."/>
            <person name="Nelson J.O."/>
            <person name="Pepin K.H."/>
            <person name="Qin X."/>
            <person name="Sutton G.G."/>
            <person name="Venter E."/>
            <person name="Walenz B.P."/>
            <person name="Wallis J.W."/>
            <person name="Worley K.C."/>
            <person name="Yang S.-P."/>
            <person name="Jones S.M."/>
            <person name="Marra M.A."/>
            <person name="Rocchi M."/>
            <person name="Schein J.E."/>
            <person name="Baertsch R."/>
            <person name="Clarke L."/>
            <person name="Csuros M."/>
            <person name="Glasscock J."/>
            <person name="Harris R.A."/>
            <person name="Havlak P."/>
            <person name="Jackson A.R."/>
            <person name="Jiang H."/>
            <person name="Liu Y."/>
            <person name="Messina D.N."/>
            <person name="Shen Y."/>
            <person name="Song H.X.-Z."/>
            <person name="Wylie T."/>
            <person name="Zhang L."/>
            <person name="Birney E."/>
            <person name="Han K."/>
            <person name="Konkel M.K."/>
            <person name="Lee J."/>
            <person name="Smit A.F.A."/>
            <person name="Ullmer B."/>
            <person name="Wang H."/>
            <person name="Xing J."/>
            <person name="Burhans R."/>
            <person name="Cheng Z."/>
            <person name="Karro J.E."/>
            <person name="Ma J."/>
            <person name="Raney B."/>
            <person name="She X."/>
            <person name="Cox M.J."/>
            <person name="Demuth J.P."/>
            <person name="Dumas L.J."/>
            <person name="Han S.-G."/>
            <person name="Hopkins J."/>
            <person name="Karimpour-Fard A."/>
            <person name="Kim Y.H."/>
            <person name="Pollack J.R."/>
            <person name="Vinar T."/>
            <person name="Addo-Quaye C."/>
            <person name="Degenhardt J."/>
            <person name="Denby A."/>
            <person name="Hubisz M.J."/>
            <person name="Indap A."/>
            <person name="Kosiol C."/>
            <person name="Lahn B.T."/>
            <person name="Lawson H.A."/>
            <person name="Marklein A."/>
            <person name="Nielsen R."/>
            <person name="Vallender E.J."/>
            <person name="Clark A.G."/>
            <person name="Ferguson B."/>
            <person name="Hernandez R.D."/>
            <person name="Hirani K."/>
            <person name="Kehrer-Sawatzki H."/>
            <person name="Kolb J."/>
            <person name="Patil S."/>
            <person name="Pu L.-L."/>
            <person name="Ren Y."/>
            <person name="Smith D.G."/>
            <person name="Wheeler D.A."/>
            <person name="Schenck I."/>
            <person name="Ball E.V."/>
            <person name="Chen R."/>
            <person name="Cooper D.N."/>
            <person name="Giardine B."/>
            <person name="Hsu F."/>
            <person name="Kent W.J."/>
            <person name="Lesk A."/>
            <person name="Nelson D.L."/>
            <person name="O'brien W.E."/>
            <person name="Pruefer K."/>
            <person name="Stenson P.D."/>
            <person name="Wallace J.C."/>
            <person name="Ke H."/>
            <person name="Liu X.-M."/>
            <person name="Wang P."/>
            <person name="Xiang A.P."/>
            <person name="Yang F."/>
            <person name="Barber G.P."/>
            <person name="Haussler D."/>
            <person name="Karolchik D."/>
            <person name="Kern A.D."/>
            <person name="Kuhn R.M."/>
            <person name="Smith K.E."/>
            <person name="Zwieg A.S."/>
        </authorList>
    </citation>
    <scope>NUCLEOTIDE SEQUENCE [LARGE SCALE GENOMIC DNA]</scope>
    <source>
        <strain evidence="6">17573</strain>
    </source>
</reference>
<dbReference type="AlphaFoldDB" id="A0A5F7ZCN3"/>
<sequence length="109" mass="12910">MFIVALFTIAKTWNQPQCPSMTDWIKKMWHIDGGVPGARRSPRVWYPELRELSTAAPQWSHRIAPMIMVFYFTRSSVNSSAYTIYMGKDKYENEDLIKHGWPEDIWERI</sequence>
<protein>
    <recommendedName>
        <fullName evidence="2">Coiled-coil domain-containing protein 25</fullName>
    </recommendedName>
</protein>
<feature type="domain" description="NFACT RNA-binding" evidence="4">
    <location>
        <begin position="68"/>
        <end position="106"/>
    </location>
</feature>
<reference evidence="5" key="3">
    <citation type="submission" date="2025-08" db="UniProtKB">
        <authorList>
            <consortium name="Ensembl"/>
        </authorList>
    </citation>
    <scope>IDENTIFICATION</scope>
    <source>
        <strain evidence="5">17573</strain>
    </source>
</reference>
<dbReference type="PANTHER" id="PTHR13049:SF2">
    <property type="entry name" value="COILED-COIL DOMAIN-CONTAINING PROTEIN 25"/>
    <property type="match status" value="1"/>
</dbReference>
<evidence type="ECO:0000313" key="5">
    <source>
        <dbReference type="Ensembl" id="ENSMMUP00000063346.1"/>
    </source>
</evidence>
<dbReference type="InParanoid" id="A0A5F7ZCN3"/>
<dbReference type="Proteomes" id="UP000006718">
    <property type="component" value="Chromosome 2"/>
</dbReference>
<dbReference type="Bgee" id="ENSMMUG00000059271">
    <property type="expression patterns" value="Expressed in dorsolateral prefrontal cortex and 5 other cell types or tissues"/>
</dbReference>
<evidence type="ECO:0000313" key="6">
    <source>
        <dbReference type="Proteomes" id="UP000006718"/>
    </source>
</evidence>
<dbReference type="Ensembl" id="ENSMMUT00000104632.1">
    <property type="protein sequence ID" value="ENSMMUP00000063346.1"/>
    <property type="gene ID" value="ENSMMUG00000059271.1"/>
</dbReference>
<evidence type="ECO:0000256" key="3">
    <source>
        <dbReference type="ARBA" id="ARBA00024214"/>
    </source>
</evidence>
<reference evidence="5" key="4">
    <citation type="submission" date="2025-09" db="UniProtKB">
        <authorList>
            <consortium name="Ensembl"/>
        </authorList>
    </citation>
    <scope>IDENTIFICATION</scope>
    <source>
        <strain evidence="5">17573</strain>
    </source>
</reference>
<comment type="subunit">
    <text evidence="3">Interacts (via cytoplasmic region) with ILK.</text>
</comment>
<name>A0A5F7ZCN3_MACMU</name>
<evidence type="ECO:0000259" key="4">
    <source>
        <dbReference type="Pfam" id="PF05670"/>
    </source>
</evidence>
<dbReference type="InterPro" id="IPR008532">
    <property type="entry name" value="NFACT_RNA-bd"/>
</dbReference>